<accession>A0A511YIB5</accession>
<sequence length="278" mass="32455">MKFSILIANYNNGKYFKECYDSVMAQEYRNWEAVILDDASTDDSVSIIKNIIKGDSRFRFFENPANSGVGITKSKLIELAEGDVCGFVDPDDAITPTAVSSSIKNFRKKVVLTYSVFMSCDENLKPLAPFKTRQVKNNDSFFFNYPIQIAHFVCFDRKIYLQTEKMNTTMRIAEDQDLYLKMYEKGKVKFINEVNYLYRLHSGGISQNDNKPQSYEYFAKVIFLAMKRRNLKKINGRIIPDEYTRSQDIYDLLEYQHSIPYRIKKKIGIFTQQIFGSW</sequence>
<dbReference type="InterPro" id="IPR001173">
    <property type="entry name" value="Glyco_trans_2-like"/>
</dbReference>
<organism evidence="2 3">
    <name type="scientific">Chryseobacterium hagamense</name>
    <dbReference type="NCBI Taxonomy" id="395935"/>
    <lineage>
        <taxon>Bacteria</taxon>
        <taxon>Pseudomonadati</taxon>
        <taxon>Bacteroidota</taxon>
        <taxon>Flavobacteriia</taxon>
        <taxon>Flavobacteriales</taxon>
        <taxon>Weeksellaceae</taxon>
        <taxon>Chryseobacterium group</taxon>
        <taxon>Chryseobacterium</taxon>
    </lineage>
</organism>
<name>A0A511YIB5_9FLAO</name>
<keyword evidence="2" id="KW-0808">Transferase</keyword>
<dbReference type="InterPro" id="IPR029044">
    <property type="entry name" value="Nucleotide-diphossugar_trans"/>
</dbReference>
<dbReference type="PANTHER" id="PTHR22916">
    <property type="entry name" value="GLYCOSYLTRANSFERASE"/>
    <property type="match status" value="1"/>
</dbReference>
<feature type="domain" description="Glycosyltransferase 2-like" evidence="1">
    <location>
        <begin position="4"/>
        <end position="160"/>
    </location>
</feature>
<evidence type="ECO:0000313" key="3">
    <source>
        <dbReference type="Proteomes" id="UP000321863"/>
    </source>
</evidence>
<dbReference type="PANTHER" id="PTHR22916:SF3">
    <property type="entry name" value="UDP-GLCNAC:BETAGAL BETA-1,3-N-ACETYLGLUCOSAMINYLTRANSFERASE-LIKE PROTEIN 1"/>
    <property type="match status" value="1"/>
</dbReference>
<dbReference type="RefSeq" id="WP_146939832.1">
    <property type="nucleotide sequence ID" value="NZ_BJYJ01000002.1"/>
</dbReference>
<dbReference type="EMBL" id="BJYJ01000002">
    <property type="protein sequence ID" value="GEN74944.1"/>
    <property type="molecule type" value="Genomic_DNA"/>
</dbReference>
<keyword evidence="3" id="KW-1185">Reference proteome</keyword>
<comment type="caution">
    <text evidence="2">The sequence shown here is derived from an EMBL/GenBank/DDBJ whole genome shotgun (WGS) entry which is preliminary data.</text>
</comment>
<dbReference type="Gene3D" id="3.90.550.10">
    <property type="entry name" value="Spore Coat Polysaccharide Biosynthesis Protein SpsA, Chain A"/>
    <property type="match status" value="1"/>
</dbReference>
<evidence type="ECO:0000259" key="1">
    <source>
        <dbReference type="Pfam" id="PF00535"/>
    </source>
</evidence>
<dbReference type="GO" id="GO:0016758">
    <property type="term" value="F:hexosyltransferase activity"/>
    <property type="evidence" value="ECO:0007669"/>
    <property type="project" value="UniProtKB-ARBA"/>
</dbReference>
<dbReference type="OrthoDB" id="635429at2"/>
<protein>
    <submittedName>
        <fullName evidence="2">N-acetylgalactosaminyl-diphosphoundecaprenol glucuronosyltransferase</fullName>
    </submittedName>
</protein>
<proteinExistence type="predicted"/>
<dbReference type="AlphaFoldDB" id="A0A511YIB5"/>
<dbReference type="Proteomes" id="UP000321863">
    <property type="component" value="Unassembled WGS sequence"/>
</dbReference>
<dbReference type="Pfam" id="PF00535">
    <property type="entry name" value="Glycos_transf_2"/>
    <property type="match status" value="1"/>
</dbReference>
<dbReference type="SUPFAM" id="SSF53448">
    <property type="entry name" value="Nucleotide-diphospho-sugar transferases"/>
    <property type="match status" value="1"/>
</dbReference>
<evidence type="ECO:0000313" key="2">
    <source>
        <dbReference type="EMBL" id="GEN74944.1"/>
    </source>
</evidence>
<reference evidence="2 3" key="1">
    <citation type="submission" date="2019-07" db="EMBL/GenBank/DDBJ databases">
        <title>Whole genome shotgun sequence of Chryseobacterium hagamense NBRC 105253.</title>
        <authorList>
            <person name="Hosoyama A."/>
            <person name="Uohara A."/>
            <person name="Ohji S."/>
            <person name="Ichikawa N."/>
        </authorList>
    </citation>
    <scope>NUCLEOTIDE SEQUENCE [LARGE SCALE GENOMIC DNA]</scope>
    <source>
        <strain evidence="2 3">NBRC 105253</strain>
    </source>
</reference>
<gene>
    <name evidence="2" type="ORF">CHA01nite_06840</name>
</gene>